<keyword evidence="1" id="KW-1133">Transmembrane helix</keyword>
<proteinExistence type="predicted"/>
<dbReference type="Proteomes" id="UP000233350">
    <property type="component" value="Unassembled WGS sequence"/>
</dbReference>
<name>A0A2N3PHX5_9HELI</name>
<feature type="transmembrane region" description="Helical" evidence="1">
    <location>
        <begin position="107"/>
        <end position="130"/>
    </location>
</feature>
<sequence>MQTFSTMRRNSTDKRNLRIFFLVLFFIVYVAITDIYYFLPPLFGVAYVIAQEKYEAQSFGIFYFLAPFFLYFEASKGLPFLSTLLFILFSFKILLPKFRKFFGYNKIFIPLFIFYAYFGYFAFLCFFGWLFDIHIPQFSPLLALYAGTEVVLIWIFLWIL</sequence>
<reference evidence="2 3" key="1">
    <citation type="submission" date="2016-07" db="EMBL/GenBank/DDBJ databases">
        <title>Detection of Helicobacter winghamensis from caecal content of red fox (Vulpes vulpes).</title>
        <authorList>
            <person name="Zanoni R.G."/>
            <person name="Florio D."/>
            <person name="Caffara M."/>
            <person name="Renzi M."/>
            <person name="Parisi A."/>
            <person name="Pasquali F."/>
            <person name="Manfreda G."/>
        </authorList>
    </citation>
    <scope>NUCLEOTIDE SEQUENCE [LARGE SCALE GENOMIC DNA]</scope>
    <source>
        <strain evidence="2 3">295_13</strain>
    </source>
</reference>
<evidence type="ECO:0000313" key="3">
    <source>
        <dbReference type="Proteomes" id="UP000233350"/>
    </source>
</evidence>
<accession>A0A2N3PHX5</accession>
<feature type="transmembrane region" description="Helical" evidence="1">
    <location>
        <begin position="142"/>
        <end position="159"/>
    </location>
</feature>
<evidence type="ECO:0000256" key="1">
    <source>
        <dbReference type="SAM" id="Phobius"/>
    </source>
</evidence>
<keyword evidence="3" id="KW-1185">Reference proteome</keyword>
<dbReference type="OrthoDB" id="5328612at2"/>
<feature type="transmembrane region" description="Helical" evidence="1">
    <location>
        <begin position="20"/>
        <end position="39"/>
    </location>
</feature>
<keyword evidence="1" id="KW-0472">Membrane</keyword>
<dbReference type="EMBL" id="MBPK01000044">
    <property type="protein sequence ID" value="PKT80172.1"/>
    <property type="molecule type" value="Genomic_DNA"/>
</dbReference>
<gene>
    <name evidence="2" type="ORF">BCM31_00460</name>
</gene>
<dbReference type="AlphaFoldDB" id="A0A2N3PHX5"/>
<keyword evidence="1" id="KW-0812">Transmembrane</keyword>
<feature type="transmembrane region" description="Helical" evidence="1">
    <location>
        <begin position="77"/>
        <end position="95"/>
    </location>
</feature>
<comment type="caution">
    <text evidence="2">The sequence shown here is derived from an EMBL/GenBank/DDBJ whole genome shotgun (WGS) entry which is preliminary data.</text>
</comment>
<organism evidence="2 3">
    <name type="scientific">Helicobacter winghamensis</name>
    <dbReference type="NCBI Taxonomy" id="157268"/>
    <lineage>
        <taxon>Bacteria</taxon>
        <taxon>Pseudomonadati</taxon>
        <taxon>Campylobacterota</taxon>
        <taxon>Epsilonproteobacteria</taxon>
        <taxon>Campylobacterales</taxon>
        <taxon>Helicobacteraceae</taxon>
        <taxon>Helicobacter</taxon>
    </lineage>
</organism>
<protein>
    <submittedName>
        <fullName evidence="2">Uncharacterized protein</fullName>
    </submittedName>
</protein>
<evidence type="ECO:0000313" key="2">
    <source>
        <dbReference type="EMBL" id="PKT80172.1"/>
    </source>
</evidence>
<dbReference type="STRING" id="556267.HWAG_00382"/>